<gene>
    <name evidence="1" type="ORF">P24_16552</name>
</gene>
<reference evidence="1 2" key="1">
    <citation type="journal article" date="2012" name="J. Bacteriol.">
        <title>Genome Sequence of Oceanibaculum indicum Type Strain P24.</title>
        <authorList>
            <person name="Lai Q."/>
            <person name="Shao Z."/>
        </authorList>
    </citation>
    <scope>NUCLEOTIDE SEQUENCE [LARGE SCALE GENOMIC DNA]</scope>
    <source>
        <strain evidence="1 2">P24</strain>
    </source>
</reference>
<evidence type="ECO:0008006" key="3">
    <source>
        <dbReference type="Google" id="ProtNLM"/>
    </source>
</evidence>
<keyword evidence="2" id="KW-1185">Reference proteome</keyword>
<dbReference type="eggNOG" id="COG5321">
    <property type="taxonomic scope" value="Bacteria"/>
</dbReference>
<accession>K2J2U3</accession>
<name>K2J2U3_9PROT</name>
<dbReference type="EMBL" id="AMRL01000030">
    <property type="protein sequence ID" value="EKE69423.1"/>
    <property type="molecule type" value="Genomic_DNA"/>
</dbReference>
<dbReference type="Pfam" id="PF06319">
    <property type="entry name" value="MmcB-like"/>
    <property type="match status" value="1"/>
</dbReference>
<dbReference type="PIRSF" id="PIRSF031796">
    <property type="entry name" value="UPC031796"/>
    <property type="match status" value="1"/>
</dbReference>
<organism evidence="1 2">
    <name type="scientific">Oceanibaculum indicum P24</name>
    <dbReference type="NCBI Taxonomy" id="1207063"/>
    <lineage>
        <taxon>Bacteria</taxon>
        <taxon>Pseudomonadati</taxon>
        <taxon>Pseudomonadota</taxon>
        <taxon>Alphaproteobacteria</taxon>
        <taxon>Rhodospirillales</taxon>
        <taxon>Oceanibaculaceae</taxon>
        <taxon>Oceanibaculum</taxon>
    </lineage>
</organism>
<proteinExistence type="predicted"/>
<dbReference type="STRING" id="1207063.P24_16552"/>
<dbReference type="InterPro" id="IPR009394">
    <property type="entry name" value="MmcB-like"/>
</dbReference>
<comment type="caution">
    <text evidence="1">The sequence shown here is derived from an EMBL/GenBank/DDBJ whole genome shotgun (WGS) entry which is preliminary data.</text>
</comment>
<evidence type="ECO:0000313" key="2">
    <source>
        <dbReference type="Proteomes" id="UP000006746"/>
    </source>
</evidence>
<protein>
    <recommendedName>
        <fullName evidence="3">DNA repair protein MmcB-related protein</fullName>
    </recommendedName>
</protein>
<dbReference type="AlphaFoldDB" id="K2J2U3"/>
<dbReference type="Proteomes" id="UP000006746">
    <property type="component" value="Unassembled WGS sequence"/>
</dbReference>
<sequence>MSSLPATVPAIAASPLIASDIVRGTCRLLAAHGHGTLTEVTLRTGRRVDVMALAPDGSITVVEVKSSVQDFRSDRKWRDYLEFCDRFFFAVGEGFPHDILPDEPGLIVADRFGAAILREAPEARLAPARRKALTLKFALLGSQRLTRTLDPEAC</sequence>
<dbReference type="RefSeq" id="WP_008945912.1">
    <property type="nucleotide sequence ID" value="NZ_AMRL01000030.1"/>
</dbReference>
<evidence type="ECO:0000313" key="1">
    <source>
        <dbReference type="EMBL" id="EKE69423.1"/>
    </source>
</evidence>
<dbReference type="PATRIC" id="fig|1207063.3.peg.3335"/>